<dbReference type="GeneID" id="96997132"/>
<sequence>MDRIPVSRGVCATIAKSTVTTHRKSIYRKLGVHTQQQLLSVVDGEDLSLHER</sequence>
<reference evidence="2" key="1">
    <citation type="submission" date="2009-10" db="EMBL/GenBank/DDBJ databases">
        <authorList>
            <person name="Weinstock G."/>
            <person name="Sodergren E."/>
            <person name="Clifton S."/>
            <person name="Fulton L."/>
            <person name="Fulton B."/>
            <person name="Courtney L."/>
            <person name="Fronick C."/>
            <person name="Harrison M."/>
            <person name="Strong C."/>
            <person name="Farmer C."/>
            <person name="Delahaunty K."/>
            <person name="Markovic C."/>
            <person name="Hall O."/>
            <person name="Minx P."/>
            <person name="Tomlinson C."/>
            <person name="Mitreva M."/>
            <person name="Nelson J."/>
            <person name="Hou S."/>
            <person name="Wollam A."/>
            <person name="Pepin K.H."/>
            <person name="Johnson M."/>
            <person name="Bhonagiri V."/>
            <person name="Nash W.E."/>
            <person name="Warren W."/>
            <person name="Chinwalla A."/>
            <person name="Mardis E.R."/>
            <person name="Wilson R.K."/>
        </authorList>
    </citation>
    <scope>NUCLEOTIDE SEQUENCE [LARGE SCALE GENOMIC DNA]</scope>
    <source>
        <strain evidence="2">ATCC 700122</strain>
    </source>
</reference>
<dbReference type="InterPro" id="IPR036388">
    <property type="entry name" value="WH-like_DNA-bd_sf"/>
</dbReference>
<organism evidence="2 3">
    <name type="scientific">Slackia exigua (strain ATCC 700122 / DSM 15923 / CIP 105133 / JCM 11022 / KCTC 5966 / S-7)</name>
    <dbReference type="NCBI Taxonomy" id="649764"/>
    <lineage>
        <taxon>Bacteria</taxon>
        <taxon>Bacillati</taxon>
        <taxon>Actinomycetota</taxon>
        <taxon>Coriobacteriia</taxon>
        <taxon>Eggerthellales</taxon>
        <taxon>Eggerthellaceae</taxon>
        <taxon>Slackia</taxon>
    </lineage>
</organism>
<dbReference type="InterPro" id="IPR000792">
    <property type="entry name" value="Tscrpt_reg_LuxR_C"/>
</dbReference>
<dbReference type="AlphaFoldDB" id="D0WEH3"/>
<dbReference type="RefSeq" id="WP_006361447.1">
    <property type="nucleotide sequence ID" value="NZ_GG700630.1"/>
</dbReference>
<dbReference type="SUPFAM" id="SSF46894">
    <property type="entry name" value="C-terminal effector domain of the bipartite response regulators"/>
    <property type="match status" value="1"/>
</dbReference>
<feature type="domain" description="HTH luxR-type" evidence="1">
    <location>
        <begin position="14"/>
        <end position="41"/>
    </location>
</feature>
<name>D0WEH3_SLAES</name>
<protein>
    <recommendedName>
        <fullName evidence="1">HTH luxR-type domain-containing protein</fullName>
    </recommendedName>
</protein>
<evidence type="ECO:0000259" key="1">
    <source>
        <dbReference type="Pfam" id="PF00196"/>
    </source>
</evidence>
<dbReference type="GO" id="GO:0003677">
    <property type="term" value="F:DNA binding"/>
    <property type="evidence" value="ECO:0007669"/>
    <property type="project" value="InterPro"/>
</dbReference>
<keyword evidence="3" id="KW-1185">Reference proteome</keyword>
<dbReference type="Proteomes" id="UP000006001">
    <property type="component" value="Unassembled WGS sequence"/>
</dbReference>
<gene>
    <name evidence="2" type="ORF">HMPREF0762_00203</name>
</gene>
<evidence type="ECO:0000313" key="3">
    <source>
        <dbReference type="Proteomes" id="UP000006001"/>
    </source>
</evidence>
<evidence type="ECO:0000313" key="2">
    <source>
        <dbReference type="EMBL" id="EEZ62111.1"/>
    </source>
</evidence>
<accession>D0WEH3</accession>
<dbReference type="InterPro" id="IPR016032">
    <property type="entry name" value="Sig_transdc_resp-reg_C-effctor"/>
</dbReference>
<dbReference type="OrthoDB" id="9814495at2"/>
<dbReference type="EMBL" id="ACUX02000004">
    <property type="protein sequence ID" value="EEZ62111.1"/>
    <property type="molecule type" value="Genomic_DNA"/>
</dbReference>
<dbReference type="STRING" id="649764.HMPREF0762_00203"/>
<dbReference type="HOGENOM" id="CLU_3084770_0_0_11"/>
<dbReference type="GO" id="GO:0006355">
    <property type="term" value="P:regulation of DNA-templated transcription"/>
    <property type="evidence" value="ECO:0007669"/>
    <property type="project" value="InterPro"/>
</dbReference>
<comment type="caution">
    <text evidence="2">The sequence shown here is derived from an EMBL/GenBank/DDBJ whole genome shotgun (WGS) entry which is preliminary data.</text>
</comment>
<dbReference type="Pfam" id="PF00196">
    <property type="entry name" value="GerE"/>
    <property type="match status" value="1"/>
</dbReference>
<dbReference type="Gene3D" id="1.10.10.10">
    <property type="entry name" value="Winged helix-like DNA-binding domain superfamily/Winged helix DNA-binding domain"/>
    <property type="match status" value="1"/>
</dbReference>
<proteinExistence type="predicted"/>